<organism evidence="9 10">
    <name type="scientific">Coleophoma cylindrospora</name>
    <dbReference type="NCBI Taxonomy" id="1849047"/>
    <lineage>
        <taxon>Eukaryota</taxon>
        <taxon>Fungi</taxon>
        <taxon>Dikarya</taxon>
        <taxon>Ascomycota</taxon>
        <taxon>Pezizomycotina</taxon>
        <taxon>Leotiomycetes</taxon>
        <taxon>Helotiales</taxon>
        <taxon>Dermateaceae</taxon>
        <taxon>Coleophoma</taxon>
    </lineage>
</organism>
<dbReference type="FunFam" id="2.40.70.10:FF:000026">
    <property type="entry name" value="Endothiapepsin"/>
    <property type="match status" value="1"/>
</dbReference>
<dbReference type="AlphaFoldDB" id="A0A3D8RM41"/>
<dbReference type="InterPro" id="IPR021109">
    <property type="entry name" value="Peptidase_aspartic_dom_sf"/>
</dbReference>
<dbReference type="InterPro" id="IPR001969">
    <property type="entry name" value="Aspartic_peptidase_AS"/>
</dbReference>
<dbReference type="InterPro" id="IPR033121">
    <property type="entry name" value="PEPTIDASE_A1"/>
</dbReference>
<dbReference type="CDD" id="cd06097">
    <property type="entry name" value="Aspergillopepsin_like"/>
    <property type="match status" value="1"/>
</dbReference>
<protein>
    <recommendedName>
        <fullName evidence="8">Peptidase A1 domain-containing protein</fullName>
    </recommendedName>
</protein>
<dbReference type="PROSITE" id="PS00141">
    <property type="entry name" value="ASP_PROTEASE"/>
    <property type="match status" value="1"/>
</dbReference>
<dbReference type="Gene3D" id="2.40.70.10">
    <property type="entry name" value="Acid Proteases"/>
    <property type="match status" value="2"/>
</dbReference>
<dbReference type="Pfam" id="PF00026">
    <property type="entry name" value="Asp"/>
    <property type="match status" value="1"/>
</dbReference>
<evidence type="ECO:0000256" key="1">
    <source>
        <dbReference type="ARBA" id="ARBA00007447"/>
    </source>
</evidence>
<dbReference type="OrthoDB" id="2747330at2759"/>
<evidence type="ECO:0000256" key="2">
    <source>
        <dbReference type="ARBA" id="ARBA00022670"/>
    </source>
</evidence>
<dbReference type="EMBL" id="PDLM01000006">
    <property type="protein sequence ID" value="RDW74964.1"/>
    <property type="molecule type" value="Genomic_DNA"/>
</dbReference>
<dbReference type="SUPFAM" id="SSF50630">
    <property type="entry name" value="Acid proteases"/>
    <property type="match status" value="1"/>
</dbReference>
<feature type="signal peptide" evidence="7">
    <location>
        <begin position="1"/>
        <end position="21"/>
    </location>
</feature>
<accession>A0A3D8RM41</accession>
<dbReference type="STRING" id="1849047.A0A3D8RM41"/>
<evidence type="ECO:0000313" key="9">
    <source>
        <dbReference type="EMBL" id="RDW74964.1"/>
    </source>
</evidence>
<evidence type="ECO:0000313" key="10">
    <source>
        <dbReference type="Proteomes" id="UP000256645"/>
    </source>
</evidence>
<keyword evidence="4 6" id="KW-0378">Hydrolase</keyword>
<dbReference type="GO" id="GO:0004190">
    <property type="term" value="F:aspartic-type endopeptidase activity"/>
    <property type="evidence" value="ECO:0007669"/>
    <property type="project" value="UniProtKB-KW"/>
</dbReference>
<feature type="active site" evidence="5">
    <location>
        <position position="301"/>
    </location>
</feature>
<keyword evidence="10" id="KW-1185">Reference proteome</keyword>
<dbReference type="PANTHER" id="PTHR47966">
    <property type="entry name" value="BETA-SITE APP-CLEAVING ENZYME, ISOFORM A-RELATED"/>
    <property type="match status" value="1"/>
</dbReference>
<name>A0A3D8RM41_9HELO</name>
<sequence length="412" mass="43849">MFSAGPPTTLIFFSLLSFVAASKLDFFHAHRPNFNTTKISIPQTPNPNFNTSLGSYGPAAYAFAMAKYGVNVDTPLAVAVNARDTVVATPAYSYYDKEYLCAVKIGTPPQTLPLDFDTGSADLWVFSSETPSSSVSMGKAIYNPKNSSTAKLVTGATWALTYGDGSSSSGDVYTDNVTIGGLNVAAQAVESAQKVSSQFAGDTALSGLLGLAFGTANQVKPAVKTFFDNIRPALPLPIFTVNLKKGAPGSYNFGYIDTTQYTGALTYTPVTPRYSLWEFGISGFSIGTAIKNSTVIDAVADTGTSLLLLPLSIVKAYYAQIAGSSYSTNYGAYVYPCNITPPDFNFYIGTAKQVVPGRYMNYGYISNTQCYGGIQSQGTLMFSLFGDIALKAQFVVFDASVPRIGWANKPTS</sequence>
<keyword evidence="2 6" id="KW-0645">Protease</keyword>
<keyword evidence="3 6" id="KW-0064">Aspartyl protease</keyword>
<reference evidence="9 10" key="1">
    <citation type="journal article" date="2018" name="IMA Fungus">
        <title>IMA Genome-F 9: Draft genome sequence of Annulohypoxylon stygium, Aspergillus mulundensis, Berkeleyomyces basicola (syn. Thielaviopsis basicola), Ceratocystis smalleyi, two Cercospora beticola strains, Coleophoma cylindrospora, Fusarium fracticaudum, Phialophora cf. hyalina, and Morchella septimelata.</title>
        <authorList>
            <person name="Wingfield B.D."/>
            <person name="Bills G.F."/>
            <person name="Dong Y."/>
            <person name="Huang W."/>
            <person name="Nel W.J."/>
            <person name="Swalarsk-Parry B.S."/>
            <person name="Vaghefi N."/>
            <person name="Wilken P.M."/>
            <person name="An Z."/>
            <person name="de Beer Z.W."/>
            <person name="De Vos L."/>
            <person name="Chen L."/>
            <person name="Duong T.A."/>
            <person name="Gao Y."/>
            <person name="Hammerbacher A."/>
            <person name="Kikkert J.R."/>
            <person name="Li Y."/>
            <person name="Li H."/>
            <person name="Li K."/>
            <person name="Li Q."/>
            <person name="Liu X."/>
            <person name="Ma X."/>
            <person name="Naidoo K."/>
            <person name="Pethybridge S.J."/>
            <person name="Sun J."/>
            <person name="Steenkamp E.T."/>
            <person name="van der Nest M.A."/>
            <person name="van Wyk S."/>
            <person name="Wingfield M.J."/>
            <person name="Xiong C."/>
            <person name="Yue Q."/>
            <person name="Zhang X."/>
        </authorList>
    </citation>
    <scope>NUCLEOTIDE SEQUENCE [LARGE SCALE GENOMIC DNA]</scope>
    <source>
        <strain evidence="9 10">BP6252</strain>
    </source>
</reference>
<dbReference type="Proteomes" id="UP000256645">
    <property type="component" value="Unassembled WGS sequence"/>
</dbReference>
<comment type="caution">
    <text evidence="9">The sequence shown here is derived from an EMBL/GenBank/DDBJ whole genome shotgun (WGS) entry which is preliminary data.</text>
</comment>
<evidence type="ECO:0000256" key="5">
    <source>
        <dbReference type="PIRSR" id="PIRSR601461-1"/>
    </source>
</evidence>
<dbReference type="InterPro" id="IPR001461">
    <property type="entry name" value="Aspartic_peptidase_A1"/>
</dbReference>
<gene>
    <name evidence="9" type="ORF">BP6252_06106</name>
</gene>
<evidence type="ECO:0000259" key="8">
    <source>
        <dbReference type="PROSITE" id="PS51767"/>
    </source>
</evidence>
<dbReference type="PRINTS" id="PR00792">
    <property type="entry name" value="PEPSIN"/>
</dbReference>
<keyword evidence="7" id="KW-0732">Signal</keyword>
<feature type="chain" id="PRO_5017599635" description="Peptidase A1 domain-containing protein" evidence="7">
    <location>
        <begin position="22"/>
        <end position="412"/>
    </location>
</feature>
<dbReference type="GO" id="GO:0006508">
    <property type="term" value="P:proteolysis"/>
    <property type="evidence" value="ECO:0007669"/>
    <property type="project" value="UniProtKB-KW"/>
</dbReference>
<proteinExistence type="inferred from homology"/>
<evidence type="ECO:0000256" key="7">
    <source>
        <dbReference type="SAM" id="SignalP"/>
    </source>
</evidence>
<dbReference type="InterPro" id="IPR034163">
    <property type="entry name" value="Aspergillopepsin-like_cat_dom"/>
</dbReference>
<dbReference type="PROSITE" id="PS51767">
    <property type="entry name" value="PEPTIDASE_A1"/>
    <property type="match status" value="1"/>
</dbReference>
<evidence type="ECO:0000256" key="6">
    <source>
        <dbReference type="RuleBase" id="RU000454"/>
    </source>
</evidence>
<comment type="similarity">
    <text evidence="1 6">Belongs to the peptidase A1 family.</text>
</comment>
<dbReference type="PANTHER" id="PTHR47966:SF2">
    <property type="entry name" value="ASPERGILLOPEPSIN-1-RELATED"/>
    <property type="match status" value="1"/>
</dbReference>
<evidence type="ECO:0000256" key="3">
    <source>
        <dbReference type="ARBA" id="ARBA00022750"/>
    </source>
</evidence>
<feature type="domain" description="Peptidase A1" evidence="8">
    <location>
        <begin position="99"/>
        <end position="407"/>
    </location>
</feature>
<feature type="active site" evidence="5">
    <location>
        <position position="117"/>
    </location>
</feature>
<evidence type="ECO:0000256" key="4">
    <source>
        <dbReference type="ARBA" id="ARBA00022801"/>
    </source>
</evidence>